<dbReference type="Pfam" id="PF00079">
    <property type="entry name" value="Serpin"/>
    <property type="match status" value="1"/>
</dbReference>
<protein>
    <submittedName>
        <fullName evidence="9">Leukocyte elastase inhibitor</fullName>
    </submittedName>
</protein>
<sequence length="416" mass="47262">MRLFICVSVYWTLTLASPVEVQVQGRYRPQGQSAVTPMSNITNYLGFMIFKGLPDDDKIVSPVSLMEVLFMLYFGTKDRTKDELDELMQFARFGLNDEEHIESDIIYQIRKWKNTKGEIMDLTRAYSAEDIYEPYMQRLNSMFDADISKVDFLKSSHMVTETINKWISEKTSGNIDKFFKEDLDVYTKLVLISIITFKFHWKDPFHAGMSREGLFNNKDKEQAYATFMYKENDVEIGFNEVAHSVTVKLPYENTDYDMYIIGPWGKNGENDSSVEDIEQFLNQTKGFDALLATDKKPNGTIGIEVPRFVVSSEVDVKGSLAELGVKTLFTPQANLQRMSAGGLHVSGIRQAGYAKIDEQGTEAGVVTAATASSRMVPTRLKNTVTFNKPFLFTIRNNKLNLDLFMGKVTNPPKNVL</sequence>
<evidence type="ECO:0000256" key="3">
    <source>
        <dbReference type="ARBA" id="ARBA00022900"/>
    </source>
</evidence>
<evidence type="ECO:0000256" key="6">
    <source>
        <dbReference type="SAM" id="SignalP"/>
    </source>
</evidence>
<dbReference type="InterPro" id="IPR042185">
    <property type="entry name" value="Serpin_sf_2"/>
</dbReference>
<dbReference type="KEGG" id="goe:100907440"/>
<dbReference type="PROSITE" id="PS00284">
    <property type="entry name" value="SERPIN"/>
    <property type="match status" value="1"/>
</dbReference>
<dbReference type="Gene3D" id="2.30.39.10">
    <property type="entry name" value="Alpha-1-antitrypsin, domain 1"/>
    <property type="match status" value="1"/>
</dbReference>
<evidence type="ECO:0000256" key="5">
    <source>
        <dbReference type="RuleBase" id="RU000411"/>
    </source>
</evidence>
<proteinExistence type="inferred from homology"/>
<dbReference type="RefSeq" id="XP_003737264.1">
    <property type="nucleotide sequence ID" value="XM_003737216.1"/>
</dbReference>
<keyword evidence="8" id="KW-1185">Reference proteome</keyword>
<feature type="domain" description="Serpin" evidence="7">
    <location>
        <begin position="47"/>
        <end position="411"/>
    </location>
</feature>
<dbReference type="GO" id="GO:0005615">
    <property type="term" value="C:extracellular space"/>
    <property type="evidence" value="ECO:0007669"/>
    <property type="project" value="InterPro"/>
</dbReference>
<accession>A0AAJ6VUR6</accession>
<evidence type="ECO:0000259" key="7">
    <source>
        <dbReference type="SMART" id="SM00093"/>
    </source>
</evidence>
<dbReference type="Proteomes" id="UP000694867">
    <property type="component" value="Unplaced"/>
</dbReference>
<dbReference type="PANTHER" id="PTHR11461:SF211">
    <property type="entry name" value="GH10112P-RELATED"/>
    <property type="match status" value="1"/>
</dbReference>
<gene>
    <name evidence="9" type="primary">LOC100907440</name>
</gene>
<dbReference type="InterPro" id="IPR000215">
    <property type="entry name" value="Serpin_fam"/>
</dbReference>
<dbReference type="InterPro" id="IPR023796">
    <property type="entry name" value="Serpin_dom"/>
</dbReference>
<keyword evidence="2" id="KW-0646">Protease inhibitor</keyword>
<dbReference type="InterPro" id="IPR042178">
    <property type="entry name" value="Serpin_sf_1"/>
</dbReference>
<name>A0AAJ6VUR6_9ACAR</name>
<keyword evidence="3" id="KW-0722">Serine protease inhibitor</keyword>
<evidence type="ECO:0000313" key="8">
    <source>
        <dbReference type="Proteomes" id="UP000694867"/>
    </source>
</evidence>
<dbReference type="PANTHER" id="PTHR11461">
    <property type="entry name" value="SERINE PROTEASE INHIBITOR, SERPIN"/>
    <property type="match status" value="1"/>
</dbReference>
<dbReference type="AlphaFoldDB" id="A0AAJ6VUR6"/>
<dbReference type="GeneID" id="100907440"/>
<dbReference type="Gene3D" id="3.30.497.10">
    <property type="entry name" value="Antithrombin, subunit I, domain 2"/>
    <property type="match status" value="1"/>
</dbReference>
<dbReference type="SUPFAM" id="SSF56574">
    <property type="entry name" value="Serpins"/>
    <property type="match status" value="1"/>
</dbReference>
<evidence type="ECO:0000256" key="1">
    <source>
        <dbReference type="ARBA" id="ARBA00009500"/>
    </source>
</evidence>
<organism evidence="8 9">
    <name type="scientific">Galendromus occidentalis</name>
    <name type="common">western predatory mite</name>
    <dbReference type="NCBI Taxonomy" id="34638"/>
    <lineage>
        <taxon>Eukaryota</taxon>
        <taxon>Metazoa</taxon>
        <taxon>Ecdysozoa</taxon>
        <taxon>Arthropoda</taxon>
        <taxon>Chelicerata</taxon>
        <taxon>Arachnida</taxon>
        <taxon>Acari</taxon>
        <taxon>Parasitiformes</taxon>
        <taxon>Mesostigmata</taxon>
        <taxon>Gamasina</taxon>
        <taxon>Phytoseioidea</taxon>
        <taxon>Phytoseiidae</taxon>
        <taxon>Typhlodrominae</taxon>
        <taxon>Galendromus</taxon>
    </lineage>
</organism>
<evidence type="ECO:0000313" key="9">
    <source>
        <dbReference type="RefSeq" id="XP_003737264.1"/>
    </source>
</evidence>
<dbReference type="InterPro" id="IPR036186">
    <property type="entry name" value="Serpin_sf"/>
</dbReference>
<dbReference type="GO" id="GO:0004867">
    <property type="term" value="F:serine-type endopeptidase inhibitor activity"/>
    <property type="evidence" value="ECO:0007669"/>
    <property type="project" value="UniProtKB-KW"/>
</dbReference>
<feature type="signal peptide" evidence="6">
    <location>
        <begin position="1"/>
        <end position="16"/>
    </location>
</feature>
<evidence type="ECO:0000256" key="4">
    <source>
        <dbReference type="ARBA" id="ARBA00023180"/>
    </source>
</evidence>
<evidence type="ECO:0000256" key="2">
    <source>
        <dbReference type="ARBA" id="ARBA00022690"/>
    </source>
</evidence>
<dbReference type="InterPro" id="IPR023795">
    <property type="entry name" value="Serpin_CS"/>
</dbReference>
<comment type="similarity">
    <text evidence="1 5">Belongs to the serpin family.</text>
</comment>
<dbReference type="SMART" id="SM00093">
    <property type="entry name" value="SERPIN"/>
    <property type="match status" value="1"/>
</dbReference>
<dbReference type="CDD" id="cd00172">
    <property type="entry name" value="serpin"/>
    <property type="match status" value="1"/>
</dbReference>
<keyword evidence="6" id="KW-0732">Signal</keyword>
<feature type="chain" id="PRO_5042517621" evidence="6">
    <location>
        <begin position="17"/>
        <end position="416"/>
    </location>
</feature>
<reference evidence="9" key="1">
    <citation type="submission" date="2025-08" db="UniProtKB">
        <authorList>
            <consortium name="RefSeq"/>
        </authorList>
    </citation>
    <scope>IDENTIFICATION</scope>
</reference>
<keyword evidence="4" id="KW-0325">Glycoprotein</keyword>